<gene>
    <name evidence="3" type="ORF">HMPREF9465_00233</name>
</gene>
<dbReference type="Proteomes" id="UP000005835">
    <property type="component" value="Unassembled WGS sequence"/>
</dbReference>
<dbReference type="HOGENOM" id="CLU_062999_3_1_4"/>
<dbReference type="PANTHER" id="PTHR30050:SF4">
    <property type="entry name" value="ATP-BINDING PROTEIN RV3427C IN INSERTION SEQUENCE-RELATED"/>
    <property type="match status" value="1"/>
</dbReference>
<dbReference type="eggNOG" id="COG1484">
    <property type="taxonomic scope" value="Bacteria"/>
</dbReference>
<accession>K1K063</accession>
<dbReference type="SUPFAM" id="SSF52540">
    <property type="entry name" value="P-loop containing nucleoside triphosphate hydrolases"/>
    <property type="match status" value="1"/>
</dbReference>
<dbReference type="STRING" id="742823.HMPREF9465_00233"/>
<proteinExistence type="predicted"/>
<keyword evidence="1" id="KW-0175">Coiled coil</keyword>
<dbReference type="InterPro" id="IPR027417">
    <property type="entry name" value="P-loop_NTPase"/>
</dbReference>
<dbReference type="GO" id="GO:0005524">
    <property type="term" value="F:ATP binding"/>
    <property type="evidence" value="ECO:0007669"/>
    <property type="project" value="InterPro"/>
</dbReference>
<dbReference type="CDD" id="cd00009">
    <property type="entry name" value="AAA"/>
    <property type="match status" value="1"/>
</dbReference>
<evidence type="ECO:0000313" key="4">
    <source>
        <dbReference type="Proteomes" id="UP000005835"/>
    </source>
</evidence>
<dbReference type="Pfam" id="PF01695">
    <property type="entry name" value="IstB_IS21"/>
    <property type="match status" value="1"/>
</dbReference>
<organism evidence="3 4">
    <name type="scientific">Sutterella wadsworthensis 2_1_59BFAA</name>
    <dbReference type="NCBI Taxonomy" id="742823"/>
    <lineage>
        <taxon>Bacteria</taxon>
        <taxon>Pseudomonadati</taxon>
        <taxon>Pseudomonadota</taxon>
        <taxon>Betaproteobacteria</taxon>
        <taxon>Burkholderiales</taxon>
        <taxon>Sutterellaceae</taxon>
        <taxon>Sutterella</taxon>
    </lineage>
</organism>
<dbReference type="Gene3D" id="3.40.50.300">
    <property type="entry name" value="P-loop containing nucleotide triphosphate hydrolases"/>
    <property type="match status" value="1"/>
</dbReference>
<name>K1K063_9BURK</name>
<evidence type="ECO:0000259" key="2">
    <source>
        <dbReference type="Pfam" id="PF01695"/>
    </source>
</evidence>
<keyword evidence="4" id="KW-1185">Reference proteome</keyword>
<evidence type="ECO:0000313" key="3">
    <source>
        <dbReference type="EMBL" id="EKB32218.1"/>
    </source>
</evidence>
<dbReference type="PATRIC" id="fig|742823.3.peg.225"/>
<dbReference type="PANTHER" id="PTHR30050">
    <property type="entry name" value="CHROMOSOMAL REPLICATION INITIATOR PROTEIN DNAA"/>
    <property type="match status" value="1"/>
</dbReference>
<sequence length="270" mass="30589">MKKAEGLVGLLGFAEGEEERECPVHGRYISHLTYLKGELKNASGCPKCRAIQLQKQREAEERERREREELEKRRAYEQTLDRTAIPTKYRSRTLASFRTDGNDQKAKVLKIAESYITKFDALRQSGIGMVFIGECGTGKTHLACAVLQELLSKCAGIYTTAHEMGQTVADSWGCREPGKTTADVKRAYKTCPLLVVDEVAKEDAKPITKEVLSEVLYARYDTQLPTIWITNADPALLKTAIGEQEYDRLKETCKFIRLSWPSMRKNDIDF</sequence>
<dbReference type="AlphaFoldDB" id="K1K063"/>
<evidence type="ECO:0000256" key="1">
    <source>
        <dbReference type="SAM" id="Coils"/>
    </source>
</evidence>
<dbReference type="EMBL" id="ADMG01000007">
    <property type="protein sequence ID" value="EKB32218.1"/>
    <property type="molecule type" value="Genomic_DNA"/>
</dbReference>
<protein>
    <recommendedName>
        <fullName evidence="2">IstB-like ATP-binding domain-containing protein</fullName>
    </recommendedName>
</protein>
<dbReference type="RefSeq" id="WP_005433304.1">
    <property type="nucleotide sequence ID" value="NZ_JH815513.1"/>
</dbReference>
<feature type="coiled-coil region" evidence="1">
    <location>
        <begin position="50"/>
        <end position="78"/>
    </location>
</feature>
<dbReference type="InterPro" id="IPR002611">
    <property type="entry name" value="IstB_ATP-bd"/>
</dbReference>
<dbReference type="OrthoDB" id="9773429at2"/>
<feature type="domain" description="IstB-like ATP-binding" evidence="2">
    <location>
        <begin position="127"/>
        <end position="265"/>
    </location>
</feature>
<comment type="caution">
    <text evidence="3">The sequence shown here is derived from an EMBL/GenBank/DDBJ whole genome shotgun (WGS) entry which is preliminary data.</text>
</comment>
<reference evidence="3 4" key="1">
    <citation type="submission" date="2012-05" db="EMBL/GenBank/DDBJ databases">
        <title>The Genome Sequence of Sutterella wadsworthensis 2_1_59BFAA.</title>
        <authorList>
            <consortium name="The Broad Institute Genome Sequencing Platform"/>
            <person name="Earl A."/>
            <person name="Ward D."/>
            <person name="Feldgarden M."/>
            <person name="Gevers D."/>
            <person name="Daigneault M."/>
            <person name="Strauss J."/>
            <person name="Allen-Vercoe E."/>
            <person name="Walker B."/>
            <person name="Young S.K."/>
            <person name="Zeng Q."/>
            <person name="Gargeya S."/>
            <person name="Fitzgerald M."/>
            <person name="Haas B."/>
            <person name="Abouelleil A."/>
            <person name="Alvarado L."/>
            <person name="Arachchi H.M."/>
            <person name="Berlin A.M."/>
            <person name="Chapman S.B."/>
            <person name="Goldberg J."/>
            <person name="Griggs A."/>
            <person name="Gujja S."/>
            <person name="Hansen M."/>
            <person name="Howarth C."/>
            <person name="Imamovic A."/>
            <person name="Larimer J."/>
            <person name="McCowen C."/>
            <person name="Montmayeur A."/>
            <person name="Murphy C."/>
            <person name="Neiman D."/>
            <person name="Pearson M."/>
            <person name="Priest M."/>
            <person name="Roberts A."/>
            <person name="Saif S."/>
            <person name="Shea T."/>
            <person name="Sisk P."/>
            <person name="Sykes S."/>
            <person name="Wortman J."/>
            <person name="Nusbaum C."/>
            <person name="Birren B."/>
        </authorList>
    </citation>
    <scope>NUCLEOTIDE SEQUENCE [LARGE SCALE GENOMIC DNA]</scope>
    <source>
        <strain evidence="3 4">2_1_59BFAA</strain>
    </source>
</reference>
<dbReference type="GO" id="GO:0006260">
    <property type="term" value="P:DNA replication"/>
    <property type="evidence" value="ECO:0007669"/>
    <property type="project" value="TreeGrafter"/>
</dbReference>